<organism evidence="1 2">
    <name type="scientific">Pseudomonas mercuritolerans</name>
    <dbReference type="NCBI Taxonomy" id="2951809"/>
    <lineage>
        <taxon>Bacteria</taxon>
        <taxon>Pseudomonadati</taxon>
        <taxon>Pseudomonadota</taxon>
        <taxon>Gammaproteobacteria</taxon>
        <taxon>Pseudomonadales</taxon>
        <taxon>Pseudomonadaceae</taxon>
        <taxon>Pseudomonas</taxon>
    </lineage>
</organism>
<dbReference type="Proteomes" id="UP001063475">
    <property type="component" value="Unassembled WGS sequence"/>
</dbReference>
<dbReference type="Pfam" id="PF16518">
    <property type="entry name" value="GrlR"/>
    <property type="match status" value="1"/>
</dbReference>
<accession>A0ABT2XRY7</accession>
<evidence type="ECO:0008006" key="3">
    <source>
        <dbReference type="Google" id="ProtNLM"/>
    </source>
</evidence>
<evidence type="ECO:0000313" key="1">
    <source>
        <dbReference type="EMBL" id="MCV2221455.1"/>
    </source>
</evidence>
<name>A0ABT2XRY7_9PSED</name>
<dbReference type="InterPro" id="IPR032417">
    <property type="entry name" value="GrlR"/>
</dbReference>
<proteinExistence type="predicted"/>
<comment type="caution">
    <text evidence="1">The sequence shown here is derived from an EMBL/GenBank/DDBJ whole genome shotgun (WGS) entry which is preliminary data.</text>
</comment>
<evidence type="ECO:0000313" key="2">
    <source>
        <dbReference type="Proteomes" id="UP001063475"/>
    </source>
</evidence>
<protein>
    <recommendedName>
        <fullName evidence="3">Negative regulator GrlR</fullName>
    </recommendedName>
</protein>
<gene>
    <name evidence="1" type="ORF">ND528_07720</name>
</gene>
<keyword evidence="2" id="KW-1185">Reference proteome</keyword>
<dbReference type="EMBL" id="JAMSHA010000002">
    <property type="protein sequence ID" value="MCV2221455.1"/>
    <property type="molecule type" value="Genomic_DNA"/>
</dbReference>
<dbReference type="Gene3D" id="2.40.128.380">
    <property type="entry name" value="T3SS negative regulator GrlR"/>
    <property type="match status" value="1"/>
</dbReference>
<reference evidence="1" key="1">
    <citation type="submission" date="2022-06" db="EMBL/GenBank/DDBJ databases">
        <title>De novo draft assembly of the Pseudomonas mercurotoleraris sp. nov., isolated from the plants rhizosphere.</title>
        <authorList>
            <person name="Robas M."/>
            <person name="Gonzalez D."/>
            <person name="Fernandez V.M."/>
            <person name="Luna L."/>
            <person name="Provanza A."/>
            <person name="Jimenez P.A."/>
        </authorList>
    </citation>
    <scope>NUCLEOTIDE SEQUENCE</scope>
    <source>
        <strain evidence="1">SAICEUPSM</strain>
    </source>
</reference>
<dbReference type="InterPro" id="IPR043019">
    <property type="entry name" value="GrlR_sf"/>
</dbReference>
<sequence length="111" mass="12184">MSSGIFHVEFRASTGDFGDGLVVVKDGTVNGGDSHYLYQGKVPSQSGEFESRFTVRKYRDGNVNIVGIDNYTLLAKGRVDYEGGTIELRGAVEEHPQLTLQLHGRKIQPVV</sequence>
<dbReference type="RefSeq" id="WP_263470026.1">
    <property type="nucleotide sequence ID" value="NZ_JAMSHA010000002.1"/>
</dbReference>